<evidence type="ECO:0000313" key="2">
    <source>
        <dbReference type="EMBL" id="MFD2630823.1"/>
    </source>
</evidence>
<evidence type="ECO:0000256" key="1">
    <source>
        <dbReference type="SAM" id="Phobius"/>
    </source>
</evidence>
<feature type="transmembrane region" description="Helical" evidence="1">
    <location>
        <begin position="12"/>
        <end position="31"/>
    </location>
</feature>
<comment type="caution">
    <text evidence="2">The sequence shown here is derived from an EMBL/GenBank/DDBJ whole genome shotgun (WGS) entry which is preliminary data.</text>
</comment>
<sequence length="126" mass="14306">MKKQSYFTTNEQGFVLPAVLLIIAIVFVFLFHNTSAYRNELSITDTQLEQTKIETLYQASRQLLIDELKEHGSTIDTATYTFPYGNVAVHLQKIDDAFSRLTFTITTDKNAVKSFESTLALEGLFD</sequence>
<keyword evidence="1" id="KW-1133">Transmembrane helix</keyword>
<protein>
    <submittedName>
        <fullName evidence="2">Uncharacterized protein</fullName>
    </submittedName>
</protein>
<accession>A0ABW5Q593</accession>
<dbReference type="RefSeq" id="WP_379564433.1">
    <property type="nucleotide sequence ID" value="NZ_JBHUMX010000045.1"/>
</dbReference>
<dbReference type="Proteomes" id="UP001597451">
    <property type="component" value="Unassembled WGS sequence"/>
</dbReference>
<evidence type="ECO:0000313" key="3">
    <source>
        <dbReference type="Proteomes" id="UP001597451"/>
    </source>
</evidence>
<reference evidence="3" key="1">
    <citation type="journal article" date="2019" name="Int. J. Syst. Evol. Microbiol.">
        <title>The Global Catalogue of Microorganisms (GCM) 10K type strain sequencing project: providing services to taxonomists for standard genome sequencing and annotation.</title>
        <authorList>
            <consortium name="The Broad Institute Genomics Platform"/>
            <consortium name="The Broad Institute Genome Sequencing Center for Infectious Disease"/>
            <person name="Wu L."/>
            <person name="Ma J."/>
        </authorList>
    </citation>
    <scope>NUCLEOTIDE SEQUENCE [LARGE SCALE GENOMIC DNA]</scope>
    <source>
        <strain evidence="3">TISTR 1858</strain>
    </source>
</reference>
<keyword evidence="1" id="KW-0812">Transmembrane</keyword>
<proteinExistence type="predicted"/>
<dbReference type="EMBL" id="JBHUMX010000045">
    <property type="protein sequence ID" value="MFD2630823.1"/>
    <property type="molecule type" value="Genomic_DNA"/>
</dbReference>
<organism evidence="2 3">
    <name type="scientific">Oceanobacillus kapialis</name>
    <dbReference type="NCBI Taxonomy" id="481353"/>
    <lineage>
        <taxon>Bacteria</taxon>
        <taxon>Bacillati</taxon>
        <taxon>Bacillota</taxon>
        <taxon>Bacilli</taxon>
        <taxon>Bacillales</taxon>
        <taxon>Bacillaceae</taxon>
        <taxon>Oceanobacillus</taxon>
    </lineage>
</organism>
<keyword evidence="1" id="KW-0472">Membrane</keyword>
<keyword evidence="3" id="KW-1185">Reference proteome</keyword>
<gene>
    <name evidence="2" type="ORF">ACFSUN_18795</name>
</gene>
<name>A0ABW5Q593_9BACI</name>